<dbReference type="Pfam" id="PF13231">
    <property type="entry name" value="PMT_2"/>
    <property type="match status" value="1"/>
</dbReference>
<feature type="transmembrane region" description="Helical" evidence="8">
    <location>
        <begin position="367"/>
        <end position="387"/>
    </location>
</feature>
<evidence type="ECO:0000256" key="6">
    <source>
        <dbReference type="ARBA" id="ARBA00022989"/>
    </source>
</evidence>
<feature type="transmembrane region" description="Helical" evidence="8">
    <location>
        <begin position="319"/>
        <end position="336"/>
    </location>
</feature>
<dbReference type="InterPro" id="IPR038731">
    <property type="entry name" value="RgtA/B/C-like"/>
</dbReference>
<dbReference type="Proteomes" id="UP000178603">
    <property type="component" value="Unassembled WGS sequence"/>
</dbReference>
<gene>
    <name evidence="10" type="ORF">A3E44_01965</name>
</gene>
<evidence type="ECO:0000313" key="11">
    <source>
        <dbReference type="Proteomes" id="UP000178603"/>
    </source>
</evidence>
<proteinExistence type="predicted"/>
<dbReference type="GO" id="GO:0009103">
    <property type="term" value="P:lipopolysaccharide biosynthetic process"/>
    <property type="evidence" value="ECO:0007669"/>
    <property type="project" value="UniProtKB-ARBA"/>
</dbReference>
<evidence type="ECO:0000256" key="1">
    <source>
        <dbReference type="ARBA" id="ARBA00004651"/>
    </source>
</evidence>
<evidence type="ECO:0000256" key="3">
    <source>
        <dbReference type="ARBA" id="ARBA00022676"/>
    </source>
</evidence>
<feature type="transmembrane region" description="Helical" evidence="8">
    <location>
        <begin position="162"/>
        <end position="178"/>
    </location>
</feature>
<sequence length="562" mass="63885">MKHKTVFLLVVLLASILRLYKLDRVPVSMFGDELDVGYHAYSILKTGRDYQGNFMPLHFHSLAEWRTPLYLYSTVPTVAIFGISPYGVRLPAAFFGIAGVIAVYLLVKKVTKTKRLAMFAAFLLTVSPWHIQYSRAAFEVTEMLFFLLMALLFYFKAREKSKYLWVAVFFAMLMPWVYSTSKLYVPLVLLTAIFIWRKWLALIPLKHKILAVGTGLVLGLPLIVVTLTGEGSQRFGYVSVFSDPTVVPEVGVDRWEDAKSRGETGEGLSPAIADRLIHNKYTVWLKVITNNYLQSFSTDFLFMNGDPNPRHSIDGIGEFYRIDSIMLLVGIIVFLKSKLEIKVKTFLVILLLLSPISAAITRDGGNHATRLILMLPFIVLLVSYGLNWLRKHKTAFVMCCLLYVVNFIFYQHNYWVHNPYQSERWWHAGWGEAIQLIKQDEKNYDKVIISMAGEPAWIFFAAYMEYPPEAWQENFPIDNKTSLRGFGDVSHIAKYYFGTANVEGGIYSLPSLIDGKTLYLANAKEVGGNLIREPDKTPIGLKLIDSVAFPSGEPAFYLFTKS</sequence>
<dbReference type="PANTHER" id="PTHR33908">
    <property type="entry name" value="MANNOSYLTRANSFERASE YKCB-RELATED"/>
    <property type="match status" value="1"/>
</dbReference>
<keyword evidence="3" id="KW-0328">Glycosyltransferase</keyword>
<feature type="transmembrane region" description="Helical" evidence="8">
    <location>
        <begin position="209"/>
        <end position="229"/>
    </location>
</feature>
<keyword evidence="7 8" id="KW-0472">Membrane</keyword>
<evidence type="ECO:0000259" key="9">
    <source>
        <dbReference type="Pfam" id="PF13231"/>
    </source>
</evidence>
<dbReference type="EMBL" id="MGGW01000016">
    <property type="protein sequence ID" value="OGM54276.1"/>
    <property type="molecule type" value="Genomic_DNA"/>
</dbReference>
<feature type="domain" description="Glycosyltransferase RgtA/B/C/D-like" evidence="9">
    <location>
        <begin position="68"/>
        <end position="222"/>
    </location>
</feature>
<dbReference type="GO" id="GO:0016763">
    <property type="term" value="F:pentosyltransferase activity"/>
    <property type="evidence" value="ECO:0007669"/>
    <property type="project" value="TreeGrafter"/>
</dbReference>
<feature type="transmembrane region" description="Helical" evidence="8">
    <location>
        <begin position="86"/>
        <end position="107"/>
    </location>
</feature>
<protein>
    <recommendedName>
        <fullName evidence="9">Glycosyltransferase RgtA/B/C/D-like domain-containing protein</fullName>
    </recommendedName>
</protein>
<evidence type="ECO:0000256" key="7">
    <source>
        <dbReference type="ARBA" id="ARBA00023136"/>
    </source>
</evidence>
<evidence type="ECO:0000256" key="8">
    <source>
        <dbReference type="SAM" id="Phobius"/>
    </source>
</evidence>
<name>A0A1F8AR81_9BACT</name>
<feature type="transmembrane region" description="Helical" evidence="8">
    <location>
        <begin position="394"/>
        <end position="412"/>
    </location>
</feature>
<evidence type="ECO:0000313" key="10">
    <source>
        <dbReference type="EMBL" id="OGM54276.1"/>
    </source>
</evidence>
<reference evidence="10 11" key="1">
    <citation type="journal article" date="2016" name="Nat. Commun.">
        <title>Thousands of microbial genomes shed light on interconnected biogeochemical processes in an aquifer system.</title>
        <authorList>
            <person name="Anantharaman K."/>
            <person name="Brown C.T."/>
            <person name="Hug L.A."/>
            <person name="Sharon I."/>
            <person name="Castelle C.J."/>
            <person name="Probst A.J."/>
            <person name="Thomas B.C."/>
            <person name="Singh A."/>
            <person name="Wilkins M.J."/>
            <person name="Karaoz U."/>
            <person name="Brodie E.L."/>
            <person name="Williams K.H."/>
            <person name="Hubbard S.S."/>
            <person name="Banfield J.F."/>
        </authorList>
    </citation>
    <scope>NUCLEOTIDE SEQUENCE [LARGE SCALE GENOMIC DNA]</scope>
</reference>
<accession>A0A1F8AR81</accession>
<dbReference type="InterPro" id="IPR050297">
    <property type="entry name" value="LipidA_mod_glycosyltrf_83"/>
</dbReference>
<comment type="subcellular location">
    <subcellularLocation>
        <location evidence="1">Cell membrane</location>
        <topology evidence="1">Multi-pass membrane protein</topology>
    </subcellularLocation>
</comment>
<feature type="transmembrane region" description="Helical" evidence="8">
    <location>
        <begin position="184"/>
        <end position="202"/>
    </location>
</feature>
<keyword evidence="2" id="KW-1003">Cell membrane</keyword>
<feature type="transmembrane region" description="Helical" evidence="8">
    <location>
        <begin position="343"/>
        <end position="361"/>
    </location>
</feature>
<keyword evidence="6 8" id="KW-1133">Transmembrane helix</keyword>
<keyword evidence="4" id="KW-0808">Transferase</keyword>
<feature type="transmembrane region" description="Helical" evidence="8">
    <location>
        <begin position="116"/>
        <end position="131"/>
    </location>
</feature>
<organism evidence="10 11">
    <name type="scientific">Candidatus Woesebacteria bacterium RIFCSPHIGHO2_12_FULL_41_24</name>
    <dbReference type="NCBI Taxonomy" id="1802510"/>
    <lineage>
        <taxon>Bacteria</taxon>
        <taxon>Candidatus Woeseibacteriota</taxon>
    </lineage>
</organism>
<comment type="caution">
    <text evidence="10">The sequence shown here is derived from an EMBL/GenBank/DDBJ whole genome shotgun (WGS) entry which is preliminary data.</text>
</comment>
<feature type="transmembrane region" description="Helical" evidence="8">
    <location>
        <begin position="137"/>
        <end position="155"/>
    </location>
</feature>
<dbReference type="GO" id="GO:0005886">
    <property type="term" value="C:plasma membrane"/>
    <property type="evidence" value="ECO:0007669"/>
    <property type="project" value="UniProtKB-SubCell"/>
</dbReference>
<evidence type="ECO:0000256" key="5">
    <source>
        <dbReference type="ARBA" id="ARBA00022692"/>
    </source>
</evidence>
<dbReference type="AlphaFoldDB" id="A0A1F8AR81"/>
<evidence type="ECO:0000256" key="2">
    <source>
        <dbReference type="ARBA" id="ARBA00022475"/>
    </source>
</evidence>
<evidence type="ECO:0000256" key="4">
    <source>
        <dbReference type="ARBA" id="ARBA00022679"/>
    </source>
</evidence>
<dbReference type="PANTHER" id="PTHR33908:SF11">
    <property type="entry name" value="MEMBRANE PROTEIN"/>
    <property type="match status" value="1"/>
</dbReference>
<keyword evidence="5 8" id="KW-0812">Transmembrane</keyword>